<evidence type="ECO:0000256" key="1">
    <source>
        <dbReference type="SAM" id="Phobius"/>
    </source>
</evidence>
<proteinExistence type="predicted"/>
<dbReference type="EMBL" id="CP122539">
    <property type="protein sequence ID" value="WGH74476.1"/>
    <property type="molecule type" value="Genomic_DNA"/>
</dbReference>
<protein>
    <recommendedName>
        <fullName evidence="4">Membrane or secreted protein</fullName>
    </recommendedName>
</protein>
<sequence length="215" mass="24770">MNKTKKYIVLIALFIVPLLFYIFLSLGINNFAKLPALTQNVIDIASVSKKHQFENKISIVTFIGSNIKESKGELFNLNEKIYKPFYGFKNYQLIVIASKDIEEDVQKLEKEIGAYTNMIKWNFVYANDTEIKVLYDSFKTNEPLDSMLHSSKAFIIDKKLNLRGRTDDEDSADGKLFGYNMKSVAELKNKMKDDVKVVLAEYRLALKKNNADREI</sequence>
<reference evidence="2 3" key="1">
    <citation type="submission" date="2023-04" db="EMBL/GenBank/DDBJ databases">
        <title>Tenacibaculum tangerinum sp. nov., isolated from sea tidal flat of South Korea.</title>
        <authorList>
            <person name="Lee S.H."/>
            <person name="Kim J.-J."/>
        </authorList>
    </citation>
    <scope>NUCLEOTIDE SEQUENCE [LARGE SCALE GENOMIC DNA]</scope>
    <source>
        <strain evidence="2 3">GRR-S3-23</strain>
    </source>
</reference>
<gene>
    <name evidence="2" type="ORF">P8625_10205</name>
</gene>
<organism evidence="2 3">
    <name type="scientific">Tenacibaculum tangerinum</name>
    <dbReference type="NCBI Taxonomy" id="3038772"/>
    <lineage>
        <taxon>Bacteria</taxon>
        <taxon>Pseudomonadati</taxon>
        <taxon>Bacteroidota</taxon>
        <taxon>Flavobacteriia</taxon>
        <taxon>Flavobacteriales</taxon>
        <taxon>Flavobacteriaceae</taxon>
        <taxon>Tenacibaculum</taxon>
    </lineage>
</organism>
<keyword evidence="1" id="KW-1133">Transmembrane helix</keyword>
<evidence type="ECO:0000313" key="3">
    <source>
        <dbReference type="Proteomes" id="UP001232001"/>
    </source>
</evidence>
<name>A0ABY8L055_9FLAO</name>
<keyword evidence="1" id="KW-0812">Transmembrane</keyword>
<feature type="transmembrane region" description="Helical" evidence="1">
    <location>
        <begin position="7"/>
        <end position="28"/>
    </location>
</feature>
<evidence type="ECO:0000313" key="2">
    <source>
        <dbReference type="EMBL" id="WGH74476.1"/>
    </source>
</evidence>
<accession>A0ABY8L055</accession>
<keyword evidence="1" id="KW-0472">Membrane</keyword>
<dbReference type="Gene3D" id="3.40.30.10">
    <property type="entry name" value="Glutaredoxin"/>
    <property type="match status" value="1"/>
</dbReference>
<dbReference type="Proteomes" id="UP001232001">
    <property type="component" value="Chromosome"/>
</dbReference>
<keyword evidence="3" id="KW-1185">Reference proteome</keyword>
<dbReference type="RefSeq" id="WP_279650356.1">
    <property type="nucleotide sequence ID" value="NZ_CP122539.1"/>
</dbReference>
<evidence type="ECO:0008006" key="4">
    <source>
        <dbReference type="Google" id="ProtNLM"/>
    </source>
</evidence>